<evidence type="ECO:0000313" key="3">
    <source>
        <dbReference type="Proteomes" id="UP000054248"/>
    </source>
</evidence>
<feature type="region of interest" description="Disordered" evidence="1">
    <location>
        <begin position="121"/>
        <end position="171"/>
    </location>
</feature>
<dbReference type="EMBL" id="KN822944">
    <property type="protein sequence ID" value="KIO34105.1"/>
    <property type="molecule type" value="Genomic_DNA"/>
</dbReference>
<feature type="non-terminal residue" evidence="2">
    <location>
        <position position="1"/>
    </location>
</feature>
<sequence length="171" mass="19594">ATVPEKKSGSEKDLARLEKVFKEVDEEQAARGSKLKEYKFDMKQVEAFRYRMNDALRAVTKNAIKEARLAEIKSELLKSEKLKAHFEDNPLDLDYLRHDQPLIPARVQPHMKDVPQYLLPRTAQSTTSETDLGFIPFSKGRGRGRGGHRAGRRGGPKDQRGKKKRDPLKHF</sequence>
<feature type="compositionally biased region" description="Basic residues" evidence="1">
    <location>
        <begin position="140"/>
        <end position="171"/>
    </location>
</feature>
<proteinExistence type="predicted"/>
<dbReference type="AlphaFoldDB" id="A0A0C3QMD3"/>
<evidence type="ECO:0000256" key="1">
    <source>
        <dbReference type="SAM" id="MobiDB-lite"/>
    </source>
</evidence>
<dbReference type="HOGENOM" id="CLU_1566711_0_0_1"/>
<dbReference type="STRING" id="1051891.A0A0C3QMD3"/>
<organism evidence="2 3">
    <name type="scientific">Tulasnella calospora MUT 4182</name>
    <dbReference type="NCBI Taxonomy" id="1051891"/>
    <lineage>
        <taxon>Eukaryota</taxon>
        <taxon>Fungi</taxon>
        <taxon>Dikarya</taxon>
        <taxon>Basidiomycota</taxon>
        <taxon>Agaricomycotina</taxon>
        <taxon>Agaricomycetes</taxon>
        <taxon>Cantharellales</taxon>
        <taxon>Tulasnellaceae</taxon>
        <taxon>Tulasnella</taxon>
    </lineage>
</organism>
<name>A0A0C3QMD3_9AGAM</name>
<dbReference type="OrthoDB" id="1191041at2759"/>
<evidence type="ECO:0000313" key="2">
    <source>
        <dbReference type="EMBL" id="KIO34105.1"/>
    </source>
</evidence>
<reference evidence="3" key="2">
    <citation type="submission" date="2015-01" db="EMBL/GenBank/DDBJ databases">
        <title>Evolutionary Origins and Diversification of the Mycorrhizal Mutualists.</title>
        <authorList>
            <consortium name="DOE Joint Genome Institute"/>
            <consortium name="Mycorrhizal Genomics Consortium"/>
            <person name="Kohler A."/>
            <person name="Kuo A."/>
            <person name="Nagy L.G."/>
            <person name="Floudas D."/>
            <person name="Copeland A."/>
            <person name="Barry K.W."/>
            <person name="Cichocki N."/>
            <person name="Veneault-Fourrey C."/>
            <person name="LaButti K."/>
            <person name="Lindquist E.A."/>
            <person name="Lipzen A."/>
            <person name="Lundell T."/>
            <person name="Morin E."/>
            <person name="Murat C."/>
            <person name="Riley R."/>
            <person name="Ohm R."/>
            <person name="Sun H."/>
            <person name="Tunlid A."/>
            <person name="Henrissat B."/>
            <person name="Grigoriev I.V."/>
            <person name="Hibbett D.S."/>
            <person name="Martin F."/>
        </authorList>
    </citation>
    <scope>NUCLEOTIDE SEQUENCE [LARGE SCALE GENOMIC DNA]</scope>
    <source>
        <strain evidence="3">MUT 4182</strain>
    </source>
</reference>
<protein>
    <submittedName>
        <fullName evidence="2">Uncharacterized protein</fullName>
    </submittedName>
</protein>
<accession>A0A0C3QMD3</accession>
<gene>
    <name evidence="2" type="ORF">M407DRAFT_240737</name>
</gene>
<keyword evidence="3" id="KW-1185">Reference proteome</keyword>
<reference evidence="2 3" key="1">
    <citation type="submission" date="2014-04" db="EMBL/GenBank/DDBJ databases">
        <authorList>
            <consortium name="DOE Joint Genome Institute"/>
            <person name="Kuo A."/>
            <person name="Girlanda M."/>
            <person name="Perotto S."/>
            <person name="Kohler A."/>
            <person name="Nagy L.G."/>
            <person name="Floudas D."/>
            <person name="Copeland A."/>
            <person name="Barry K.W."/>
            <person name="Cichocki N."/>
            <person name="Veneault-Fourrey C."/>
            <person name="LaButti K."/>
            <person name="Lindquist E.A."/>
            <person name="Lipzen A."/>
            <person name="Lundell T."/>
            <person name="Morin E."/>
            <person name="Murat C."/>
            <person name="Sun H."/>
            <person name="Tunlid A."/>
            <person name="Henrissat B."/>
            <person name="Grigoriev I.V."/>
            <person name="Hibbett D.S."/>
            <person name="Martin F."/>
            <person name="Nordberg H.P."/>
            <person name="Cantor M.N."/>
            <person name="Hua S.X."/>
        </authorList>
    </citation>
    <scope>NUCLEOTIDE SEQUENCE [LARGE SCALE GENOMIC DNA]</scope>
    <source>
        <strain evidence="2 3">MUT 4182</strain>
    </source>
</reference>
<dbReference type="Proteomes" id="UP000054248">
    <property type="component" value="Unassembled WGS sequence"/>
</dbReference>